<proteinExistence type="inferred from homology"/>
<dbReference type="OrthoDB" id="205099at2759"/>
<feature type="compositionally biased region" description="Basic and acidic residues" evidence="12">
    <location>
        <begin position="60"/>
        <end position="81"/>
    </location>
</feature>
<evidence type="ECO:0000256" key="8">
    <source>
        <dbReference type="ARBA" id="ARBA00023242"/>
    </source>
</evidence>
<keyword evidence="7 11" id="KW-0804">Transcription</keyword>
<evidence type="ECO:0000259" key="13">
    <source>
        <dbReference type="Pfam" id="PF08638"/>
    </source>
</evidence>
<evidence type="ECO:0000256" key="7">
    <source>
        <dbReference type="ARBA" id="ARBA00023163"/>
    </source>
</evidence>
<evidence type="ECO:0000256" key="6">
    <source>
        <dbReference type="ARBA" id="ARBA00023159"/>
    </source>
</evidence>
<dbReference type="GO" id="GO:0003712">
    <property type="term" value="F:transcription coregulator activity"/>
    <property type="evidence" value="ECO:0007669"/>
    <property type="project" value="UniProtKB-UniRule"/>
</dbReference>
<evidence type="ECO:0000256" key="1">
    <source>
        <dbReference type="ARBA" id="ARBA00004123"/>
    </source>
</evidence>
<comment type="function">
    <text evidence="9 11">Component of the Mediator complex, a coactivator involved in the regulated transcription of nearly all RNA polymerase II-dependent genes. Mediator functions as a bridge to convey information from gene-specific regulatory proteins to the basal RNA polymerase II transcription machinery. Mediator is recruited to promoters by direct interactions with regulatory proteins and serves as a scaffold for the assembly of a functional preinitiation complex with RNA polymerase II and the general transcription factors.</text>
</comment>
<dbReference type="GeneID" id="25315957"/>
<evidence type="ECO:0000256" key="5">
    <source>
        <dbReference type="ARBA" id="ARBA00023015"/>
    </source>
</evidence>
<dbReference type="AlphaFoldDB" id="A0A0F4YVS2"/>
<dbReference type="EMBL" id="LASV01000143">
    <property type="protein sequence ID" value="KKA22402.1"/>
    <property type="molecule type" value="Genomic_DNA"/>
</dbReference>
<accession>A0A0F4YVS2</accession>
<keyword evidence="8 11" id="KW-0539">Nucleus</keyword>
<sequence length="1112" mass="123918">MPGIVMEDASDSGSRRWTSPHDLHENNGQPNSVRATENNGALADSEKASRQLNGSSKEPGSLDRRPNMTNDHPQKMARAEESTQAPRQPPPELVHITQGFSPYGQLVNRAVQQCWNDLSDLITELADIQVSTQQQPSQLTLPNGKPSGNQSTENVQKKLRLLEFLQNKRAEFIKLLVLSQWSRQAADVSKLIDLQGFIRTRHMAYNAAIQRVADMKRDLVRAQVANPDLATALEVLSTGRVSSMPDLGYKPPKPLTAKGLLRTLRKINRIISTRLILHDSVPAPFHNYRVHDGRVTFIVPKEFEIDLSIAEEDPHSQFYFIDIRFLFSPSSPIPKGRFFNELDLRINNILRTEGLAGCFDFVHNLVLSNKINILFRQAVDLIRGQWSDALRVELLRRTLVVQYWANKPGPKSWLEIGIRSGRQKTSAGERAPRVSHLGLRWIRENKEVDSTDISFDTENLSIESILRSAIALHTSHWLRSAYARFSVEPLFATRSLSLRAQTSTIEPGDCYLNVQLTRSRYLCASVEPVSGNICLRTTPTPLSLLDKDRNADDLVARISRLRCIAAMEEIEANAKMLGWEIVDHRKLKVDIRRLFPPNILRASFFRHRLWQPGWIVAATTSLSGDDWWVLQLKPRPSPNPNLQHLHSSASSEGFLIQSTRVVVGNLVTAHQQLSYSFFANLEHSLAGIIAMHANASWLADLRSLHSFPTAQNLQLGRNLEVPHLSIRFDTSKLPEALRMHPPAGIRKKSYVKETISLSYHGFDPRAKAVIVVAYGRFHAPLRNLGLRTLKLDDSVILQRRGSGFAIRFLVAAGQSIIAELCERVQRLEIVLSVFESLRRNKVKIRTLSLSRLSFVYAPEQDLSASIVVRLSGPDSLADLEPAALRSETTSLFRLRLDISFAESNPHSRIRQSLAAILNQDSYAGIDSVIRLLTFTLPLLRALDRLVTQPSCNPSLTVQVTARGAKTYQFRYSGLRFRFLLTAGYRRDGMIWVLKDIGSSREKREGEEVIASKLQERIYDSKGDGWQGLGNGAVADADKVGNLITELDSCFADVATMASSGDGKDADAGQMSAETKGPGGSTSVDAPGRAAGTNANTSQAPDKPAGPDVIMID</sequence>
<gene>
    <name evidence="14" type="ORF">T310_3608</name>
</gene>
<protein>
    <recommendedName>
        <fullName evidence="4 11">Mediator of RNA polymerase II transcription subunit 14</fullName>
    </recommendedName>
    <alternativeName>
        <fullName evidence="10 11">Mediator complex subunit 14</fullName>
    </alternativeName>
</protein>
<dbReference type="Proteomes" id="UP000053958">
    <property type="component" value="Unassembled WGS sequence"/>
</dbReference>
<evidence type="ECO:0000313" key="14">
    <source>
        <dbReference type="EMBL" id="KKA22402.1"/>
    </source>
</evidence>
<name>A0A0F4YVS2_RASE3</name>
<dbReference type="Pfam" id="PF08638">
    <property type="entry name" value="Med14"/>
    <property type="match status" value="1"/>
</dbReference>
<evidence type="ECO:0000256" key="4">
    <source>
        <dbReference type="ARBA" id="ARBA00019619"/>
    </source>
</evidence>
<feature type="region of interest" description="Disordered" evidence="12">
    <location>
        <begin position="1"/>
        <end position="97"/>
    </location>
</feature>
<dbReference type="PANTHER" id="PTHR12809">
    <property type="entry name" value="MEDIATOR COMPLEX SUBUNIT"/>
    <property type="match status" value="1"/>
</dbReference>
<dbReference type="PANTHER" id="PTHR12809:SF2">
    <property type="entry name" value="MEDIATOR OF RNA POLYMERASE II TRANSCRIPTION SUBUNIT 14"/>
    <property type="match status" value="1"/>
</dbReference>
<dbReference type="GO" id="GO:0006357">
    <property type="term" value="P:regulation of transcription by RNA polymerase II"/>
    <property type="evidence" value="ECO:0007669"/>
    <property type="project" value="InterPro"/>
</dbReference>
<keyword evidence="5 11" id="KW-0805">Transcription regulation</keyword>
<feature type="domain" description="Mediator complex subunit MED14 N-terminal" evidence="13">
    <location>
        <begin position="101"/>
        <end position="310"/>
    </location>
</feature>
<keyword evidence="6 11" id="KW-0010">Activator</keyword>
<comment type="similarity">
    <text evidence="2 11">Belongs to the Mediator complex subunit 14 family.</text>
</comment>
<dbReference type="InterPro" id="IPR013947">
    <property type="entry name" value="Mediator_Med14"/>
</dbReference>
<comment type="caution">
    <text evidence="14">The sequence shown here is derived from an EMBL/GenBank/DDBJ whole genome shotgun (WGS) entry which is preliminary data.</text>
</comment>
<dbReference type="GO" id="GO:0016592">
    <property type="term" value="C:mediator complex"/>
    <property type="evidence" value="ECO:0007669"/>
    <property type="project" value="UniProtKB-UniRule"/>
</dbReference>
<dbReference type="InterPro" id="IPR055122">
    <property type="entry name" value="Med14_N"/>
</dbReference>
<evidence type="ECO:0000256" key="3">
    <source>
        <dbReference type="ARBA" id="ARBA00011837"/>
    </source>
</evidence>
<evidence type="ECO:0000256" key="10">
    <source>
        <dbReference type="ARBA" id="ARBA00032007"/>
    </source>
</evidence>
<feature type="region of interest" description="Disordered" evidence="12">
    <location>
        <begin position="132"/>
        <end position="154"/>
    </location>
</feature>
<evidence type="ECO:0000256" key="12">
    <source>
        <dbReference type="SAM" id="MobiDB-lite"/>
    </source>
</evidence>
<dbReference type="Pfam" id="PF26204">
    <property type="entry name" value="Med14_fung"/>
    <property type="match status" value="1"/>
</dbReference>
<evidence type="ECO:0000313" key="15">
    <source>
        <dbReference type="Proteomes" id="UP000053958"/>
    </source>
</evidence>
<evidence type="ECO:0000256" key="2">
    <source>
        <dbReference type="ARBA" id="ARBA00007813"/>
    </source>
</evidence>
<feature type="compositionally biased region" description="Polar residues" evidence="12">
    <location>
        <begin position="26"/>
        <end position="39"/>
    </location>
</feature>
<comment type="subunit">
    <text evidence="3 11">Component of the Mediator complex.</text>
</comment>
<dbReference type="RefSeq" id="XP_013329014.1">
    <property type="nucleotide sequence ID" value="XM_013473560.1"/>
</dbReference>
<reference evidence="14 15" key="1">
    <citation type="submission" date="2015-04" db="EMBL/GenBank/DDBJ databases">
        <authorList>
            <person name="Heijne W.H."/>
            <person name="Fedorova N.D."/>
            <person name="Nierman W.C."/>
            <person name="Vollebregt A.W."/>
            <person name="Zhao Z."/>
            <person name="Wu L."/>
            <person name="Kumar M."/>
            <person name="Stam H."/>
            <person name="van den Berg M.A."/>
            <person name="Pel H.J."/>
        </authorList>
    </citation>
    <scope>NUCLEOTIDE SEQUENCE [LARGE SCALE GENOMIC DNA]</scope>
    <source>
        <strain evidence="14 15">CBS 393.64</strain>
    </source>
</reference>
<organism evidence="14 15">
    <name type="scientific">Rasamsonia emersonii (strain ATCC 16479 / CBS 393.64 / IMI 116815)</name>
    <dbReference type="NCBI Taxonomy" id="1408163"/>
    <lineage>
        <taxon>Eukaryota</taxon>
        <taxon>Fungi</taxon>
        <taxon>Dikarya</taxon>
        <taxon>Ascomycota</taxon>
        <taxon>Pezizomycotina</taxon>
        <taxon>Eurotiomycetes</taxon>
        <taxon>Eurotiomycetidae</taxon>
        <taxon>Eurotiales</taxon>
        <taxon>Trichocomaceae</taxon>
        <taxon>Rasamsonia</taxon>
    </lineage>
</organism>
<evidence type="ECO:0000256" key="9">
    <source>
        <dbReference type="ARBA" id="ARBA00025687"/>
    </source>
</evidence>
<evidence type="ECO:0000256" key="11">
    <source>
        <dbReference type="RuleBase" id="RU365082"/>
    </source>
</evidence>
<keyword evidence="15" id="KW-1185">Reference proteome</keyword>
<comment type="subcellular location">
    <subcellularLocation>
        <location evidence="1 11">Nucleus</location>
    </subcellularLocation>
</comment>
<dbReference type="STRING" id="1408163.A0A0F4YVS2"/>
<feature type="region of interest" description="Disordered" evidence="12">
    <location>
        <begin position="1060"/>
        <end position="1112"/>
    </location>
</feature>
<dbReference type="GO" id="GO:0070847">
    <property type="term" value="C:core mediator complex"/>
    <property type="evidence" value="ECO:0007669"/>
    <property type="project" value="TreeGrafter"/>
</dbReference>